<dbReference type="EMBL" id="KV460219">
    <property type="protein sequence ID" value="OBT98017.1"/>
    <property type="molecule type" value="Genomic_DNA"/>
</dbReference>
<sequence>MSFSSRHIPALVVCFGVGAGGTMPMFDAAFALSTFGFPKRVASSQPAQAVSIINGGRNVALGIALGTLYLRGMLDAVDVVLGCWGLTGLVDGWVLWQEGVRGKAVFRSVFGTMVGAYGWLGLTAGRG</sequence>
<dbReference type="RefSeq" id="XP_059319814.1">
    <property type="nucleotide sequence ID" value="XM_059463585.1"/>
</dbReference>
<protein>
    <submittedName>
        <fullName evidence="1">Uncharacterized protein</fullName>
    </submittedName>
</protein>
<dbReference type="GeneID" id="84234246"/>
<reference evidence="2" key="2">
    <citation type="journal article" date="2018" name="Nat. Commun.">
        <title>Extreme sensitivity to ultraviolet light in the fungal pathogen causing white-nose syndrome of bats.</title>
        <authorList>
            <person name="Palmer J.M."/>
            <person name="Drees K.P."/>
            <person name="Foster J.T."/>
            <person name="Lindner D.L."/>
        </authorList>
    </citation>
    <scope>NUCLEOTIDE SEQUENCE [LARGE SCALE GENOMIC DNA]</scope>
    <source>
        <strain evidence="2">UAMH 10579</strain>
    </source>
</reference>
<evidence type="ECO:0000313" key="2">
    <source>
        <dbReference type="Proteomes" id="UP000091956"/>
    </source>
</evidence>
<evidence type="ECO:0000313" key="1">
    <source>
        <dbReference type="EMBL" id="OBT98017.1"/>
    </source>
</evidence>
<name>A0A1B8GQB6_9PEZI</name>
<dbReference type="InterPro" id="IPR025363">
    <property type="entry name" value="DUF4267"/>
</dbReference>
<accession>A0A1B8GQB6</accession>
<dbReference type="Pfam" id="PF14087">
    <property type="entry name" value="DUF4267"/>
    <property type="match status" value="1"/>
</dbReference>
<gene>
    <name evidence="1" type="ORF">VE01_04006</name>
</gene>
<organism evidence="1 2">
    <name type="scientific">Pseudogymnoascus verrucosus</name>
    <dbReference type="NCBI Taxonomy" id="342668"/>
    <lineage>
        <taxon>Eukaryota</taxon>
        <taxon>Fungi</taxon>
        <taxon>Dikarya</taxon>
        <taxon>Ascomycota</taxon>
        <taxon>Pezizomycotina</taxon>
        <taxon>Leotiomycetes</taxon>
        <taxon>Thelebolales</taxon>
        <taxon>Thelebolaceae</taxon>
        <taxon>Pseudogymnoascus</taxon>
    </lineage>
</organism>
<proteinExistence type="predicted"/>
<keyword evidence="2" id="KW-1185">Reference proteome</keyword>
<reference evidence="1 2" key="1">
    <citation type="submission" date="2016-03" db="EMBL/GenBank/DDBJ databases">
        <title>Comparative genomics of Pseudogymnoascus destructans, the fungus causing white-nose syndrome of bats.</title>
        <authorList>
            <person name="Palmer J.M."/>
            <person name="Drees K.P."/>
            <person name="Foster J.T."/>
            <person name="Lindner D.L."/>
        </authorList>
    </citation>
    <scope>NUCLEOTIDE SEQUENCE [LARGE SCALE GENOMIC DNA]</scope>
    <source>
        <strain evidence="1 2">UAMH 10579</strain>
    </source>
</reference>
<dbReference type="Proteomes" id="UP000091956">
    <property type="component" value="Unassembled WGS sequence"/>
</dbReference>
<dbReference type="AlphaFoldDB" id="A0A1B8GQB6"/>